<dbReference type="AlphaFoldDB" id="A0A133VKR9"/>
<protein>
    <submittedName>
        <fullName evidence="1">Uncharacterized protein</fullName>
    </submittedName>
</protein>
<accession>A0A133VKR9</accession>
<evidence type="ECO:0000313" key="1">
    <source>
        <dbReference type="EMBL" id="KXB07017.1"/>
    </source>
</evidence>
<dbReference type="EMBL" id="LHYE01000020">
    <property type="protein sequence ID" value="KXB07017.1"/>
    <property type="molecule type" value="Genomic_DNA"/>
</dbReference>
<reference evidence="1 2" key="1">
    <citation type="journal article" date="2016" name="Sci. Rep.">
        <title>Metabolic traits of an uncultured archaeal lineage -MSBL1- from brine pools of the Red Sea.</title>
        <authorList>
            <person name="Mwirichia R."/>
            <person name="Alam I."/>
            <person name="Rashid M."/>
            <person name="Vinu M."/>
            <person name="Ba-Alawi W."/>
            <person name="Anthony Kamau A."/>
            <person name="Kamanda Ngugi D."/>
            <person name="Goker M."/>
            <person name="Klenk H.P."/>
            <person name="Bajic V."/>
            <person name="Stingl U."/>
        </authorList>
    </citation>
    <scope>NUCLEOTIDE SEQUENCE [LARGE SCALE GENOMIC DNA]</scope>
    <source>
        <strain evidence="1">SCGC-AAA382A20</strain>
    </source>
</reference>
<dbReference type="Proteomes" id="UP000070263">
    <property type="component" value="Unassembled WGS sequence"/>
</dbReference>
<evidence type="ECO:0000313" key="2">
    <source>
        <dbReference type="Proteomes" id="UP000070263"/>
    </source>
</evidence>
<keyword evidence="2" id="KW-1185">Reference proteome</keyword>
<organism evidence="1 2">
    <name type="scientific">candidate division MSBL1 archaeon SCGC-AAA382A20</name>
    <dbReference type="NCBI Taxonomy" id="1698280"/>
    <lineage>
        <taxon>Archaea</taxon>
        <taxon>Methanobacteriati</taxon>
        <taxon>Methanobacteriota</taxon>
        <taxon>candidate division MSBL1</taxon>
    </lineage>
</organism>
<name>A0A133VKR9_9EURY</name>
<comment type="caution">
    <text evidence="1">The sequence shown here is derived from an EMBL/GenBank/DDBJ whole genome shotgun (WGS) entry which is preliminary data.</text>
</comment>
<gene>
    <name evidence="1" type="ORF">AKJ51_02260</name>
</gene>
<sequence length="214" mass="24866">MLLQKPQRERGFKKERIIRVLLNQSRSNQGSKEDKQISKYRVAKLAEVSEPWCLEYTGRLEDRGLLSYTEVKKPKELYEEWKEIRIDPNQVSVSFQQPMNFLLQIKEKQGLDYALTSYRAESLIQGFLFPSKTDFYIHPDQIERWKEVVKERGMLGGGNTRIRVTDKHVFYNQSVHENHPTVSVPQVIVDLLEEGGPCEEAAAKLIDSYHGPEA</sequence>
<proteinExistence type="predicted"/>